<gene>
    <name evidence="3" type="ORF">A3H70_00935</name>
</gene>
<dbReference type="STRING" id="1798553.A3H70_00935"/>
<dbReference type="AlphaFoldDB" id="A0A1G2BSX6"/>
<comment type="function">
    <text evidence="2">Antitoxin component of a type II toxin-antitoxin (TA) system.</text>
</comment>
<evidence type="ECO:0000313" key="4">
    <source>
        <dbReference type="Proteomes" id="UP000178109"/>
    </source>
</evidence>
<dbReference type="Gene3D" id="1.10.1220.170">
    <property type="match status" value="1"/>
</dbReference>
<dbReference type="PANTHER" id="PTHR33713:SF10">
    <property type="entry name" value="ANTITOXIN YAFN"/>
    <property type="match status" value="1"/>
</dbReference>
<protein>
    <recommendedName>
        <fullName evidence="2">Antitoxin</fullName>
    </recommendedName>
</protein>
<sequence>MNTKTTLSISEARKNIFDIAEAVQKPGLHYTFTENGKPKAVLISADEFDSLLETMEILNDPKALANIKKAEQEFARGEHVSWDEAKRILGWDKMPASLIRDRGAKHYGTPSKKLKKK</sequence>
<evidence type="ECO:0000256" key="1">
    <source>
        <dbReference type="ARBA" id="ARBA00009981"/>
    </source>
</evidence>
<dbReference type="NCBIfam" id="TIGR01552">
    <property type="entry name" value="phd_fam"/>
    <property type="match status" value="1"/>
</dbReference>
<dbReference type="Proteomes" id="UP000178109">
    <property type="component" value="Unassembled WGS sequence"/>
</dbReference>
<dbReference type="Pfam" id="PF02604">
    <property type="entry name" value="PhdYeFM_antitox"/>
    <property type="match status" value="1"/>
</dbReference>
<reference evidence="3 4" key="1">
    <citation type="journal article" date="2016" name="Nat. Commun.">
        <title>Thousands of microbial genomes shed light on interconnected biogeochemical processes in an aquifer system.</title>
        <authorList>
            <person name="Anantharaman K."/>
            <person name="Brown C.T."/>
            <person name="Hug L.A."/>
            <person name="Sharon I."/>
            <person name="Castelle C.J."/>
            <person name="Probst A.J."/>
            <person name="Thomas B.C."/>
            <person name="Singh A."/>
            <person name="Wilkins M.J."/>
            <person name="Karaoz U."/>
            <person name="Brodie E.L."/>
            <person name="Williams K.H."/>
            <person name="Hubbard S.S."/>
            <person name="Banfield J.F."/>
        </authorList>
    </citation>
    <scope>NUCLEOTIDE SEQUENCE [LARGE SCALE GENOMIC DNA]</scope>
</reference>
<organism evidence="3 4">
    <name type="scientific">Candidatus Komeilibacteria bacterium RIFCSPLOWO2_02_FULL_48_11</name>
    <dbReference type="NCBI Taxonomy" id="1798553"/>
    <lineage>
        <taxon>Bacteria</taxon>
        <taxon>Candidatus Komeiliibacteriota</taxon>
    </lineage>
</organism>
<dbReference type="PANTHER" id="PTHR33713">
    <property type="entry name" value="ANTITOXIN YAFN-RELATED"/>
    <property type="match status" value="1"/>
</dbReference>
<name>A0A1G2BSX6_9BACT</name>
<dbReference type="InterPro" id="IPR036165">
    <property type="entry name" value="YefM-like_sf"/>
</dbReference>
<comment type="caution">
    <text evidence="3">The sequence shown here is derived from an EMBL/GenBank/DDBJ whole genome shotgun (WGS) entry which is preliminary data.</text>
</comment>
<dbReference type="InterPro" id="IPR006442">
    <property type="entry name" value="Antitoxin_Phd/YefM"/>
</dbReference>
<evidence type="ECO:0000256" key="2">
    <source>
        <dbReference type="RuleBase" id="RU362080"/>
    </source>
</evidence>
<evidence type="ECO:0000313" key="3">
    <source>
        <dbReference type="EMBL" id="OGY92201.1"/>
    </source>
</evidence>
<proteinExistence type="inferred from homology"/>
<dbReference type="SUPFAM" id="SSF143120">
    <property type="entry name" value="YefM-like"/>
    <property type="match status" value="1"/>
</dbReference>
<accession>A0A1G2BSX6</accession>
<dbReference type="EMBL" id="MHKO01000026">
    <property type="protein sequence ID" value="OGY92201.1"/>
    <property type="molecule type" value="Genomic_DNA"/>
</dbReference>
<dbReference type="Gene3D" id="3.40.1620.10">
    <property type="entry name" value="YefM-like domain"/>
    <property type="match status" value="1"/>
</dbReference>
<dbReference type="InterPro" id="IPR051405">
    <property type="entry name" value="phD/YefM_antitoxin"/>
</dbReference>
<comment type="similarity">
    <text evidence="1 2">Belongs to the phD/YefM antitoxin family.</text>
</comment>